<feature type="compositionally biased region" description="Pro residues" evidence="1">
    <location>
        <begin position="424"/>
        <end position="437"/>
    </location>
</feature>
<gene>
    <name evidence="2" type="ORF">VNI00_001830</name>
</gene>
<feature type="compositionally biased region" description="Polar residues" evidence="1">
    <location>
        <begin position="145"/>
        <end position="166"/>
    </location>
</feature>
<evidence type="ECO:0000313" key="3">
    <source>
        <dbReference type="Proteomes" id="UP001383192"/>
    </source>
</evidence>
<evidence type="ECO:0000256" key="1">
    <source>
        <dbReference type="SAM" id="MobiDB-lite"/>
    </source>
</evidence>
<evidence type="ECO:0000313" key="2">
    <source>
        <dbReference type="EMBL" id="KAK7059203.1"/>
    </source>
</evidence>
<protein>
    <submittedName>
        <fullName evidence="2">Uncharacterized protein</fullName>
    </submittedName>
</protein>
<reference evidence="2 3" key="1">
    <citation type="submission" date="2024-01" db="EMBL/GenBank/DDBJ databases">
        <title>A draft genome for a cacao thread blight-causing isolate of Paramarasmius palmivorus.</title>
        <authorList>
            <person name="Baruah I.K."/>
            <person name="Bukari Y."/>
            <person name="Amoako-Attah I."/>
            <person name="Meinhardt L.W."/>
            <person name="Bailey B.A."/>
            <person name="Cohen S.P."/>
        </authorList>
    </citation>
    <scope>NUCLEOTIDE SEQUENCE [LARGE SCALE GENOMIC DNA]</scope>
    <source>
        <strain evidence="2 3">GH-12</strain>
    </source>
</reference>
<feature type="region of interest" description="Disordered" evidence="1">
    <location>
        <begin position="1"/>
        <end position="206"/>
    </location>
</feature>
<feature type="compositionally biased region" description="Basic residues" evidence="1">
    <location>
        <begin position="124"/>
        <end position="133"/>
    </location>
</feature>
<feature type="compositionally biased region" description="Polar residues" evidence="1">
    <location>
        <begin position="80"/>
        <end position="112"/>
    </location>
</feature>
<name>A0AAW0E1B0_9AGAR</name>
<organism evidence="2 3">
    <name type="scientific">Paramarasmius palmivorus</name>
    <dbReference type="NCBI Taxonomy" id="297713"/>
    <lineage>
        <taxon>Eukaryota</taxon>
        <taxon>Fungi</taxon>
        <taxon>Dikarya</taxon>
        <taxon>Basidiomycota</taxon>
        <taxon>Agaricomycotina</taxon>
        <taxon>Agaricomycetes</taxon>
        <taxon>Agaricomycetidae</taxon>
        <taxon>Agaricales</taxon>
        <taxon>Marasmiineae</taxon>
        <taxon>Marasmiaceae</taxon>
        <taxon>Paramarasmius</taxon>
    </lineage>
</organism>
<sequence length="495" mass="53375">MGLPVTAPPSQKLPLPPVAHDITDDTVSPGSRSGSRHRDSAASTFSSLSLGRDIPNQHYIPRNKTRERTLMSQAEGAPVASTSSKASSPTRTLKRATSQQSLKGSNGSTSSKAAPDIPFDKAPRKQRSFHHPRIPLPPMPMPLRHTSSFNKDNSNPIPSAEPSSHSGEGKRDSSASCTPVRKRLFSGSSLRRPSTSQASPSSTMIEDDVRSIFSLTMDAPERSLHRTSSRPTASYTAPHPPTTSFWDDPDPPSSPQPSQVDYTPQQIMSPAEMLKLEASVQESFQSSRARGLSVVSSSTIMSTSESEYAPSVTSLQPPPSVMSHSSFGSPQILGRSQSMVGSSGQNTSNNKPKNRPSTSQGPSYPNSPMESVESFGPFSPSPSPPPGFVSLPPPPRPRRSTGPVVSSKSAPRTSVPGVPVLKPLSPPPRKQSLPPPTQRQMSRRSILKKPSFLHIDDDVPDQPSESQNLLKHEDSFLDFARDSLDTLRSDTDDRY</sequence>
<feature type="compositionally biased region" description="Polar residues" evidence="1">
    <location>
        <begin position="322"/>
        <end position="369"/>
    </location>
</feature>
<accession>A0AAW0E1B0</accession>
<dbReference type="Proteomes" id="UP001383192">
    <property type="component" value="Unassembled WGS sequence"/>
</dbReference>
<dbReference type="AlphaFoldDB" id="A0AAW0E1B0"/>
<feature type="compositionally biased region" description="Low complexity" evidence="1">
    <location>
        <begin position="293"/>
        <end position="307"/>
    </location>
</feature>
<proteinExistence type="predicted"/>
<feature type="compositionally biased region" description="Pro residues" evidence="1">
    <location>
        <begin position="379"/>
        <end position="395"/>
    </location>
</feature>
<keyword evidence="3" id="KW-1185">Reference proteome</keyword>
<feature type="compositionally biased region" description="Polar residues" evidence="1">
    <location>
        <begin position="186"/>
        <end position="204"/>
    </location>
</feature>
<feature type="region of interest" description="Disordered" evidence="1">
    <location>
        <begin position="218"/>
        <end position="470"/>
    </location>
</feature>
<comment type="caution">
    <text evidence="2">The sequence shown here is derived from an EMBL/GenBank/DDBJ whole genome shotgun (WGS) entry which is preliminary data.</text>
</comment>
<dbReference type="EMBL" id="JAYKXP010000004">
    <property type="protein sequence ID" value="KAK7059203.1"/>
    <property type="molecule type" value="Genomic_DNA"/>
</dbReference>